<sequence length="3183" mass="329923">MAISTNLIKSFQLSALTTALALAGCGGGGGNDTLPPPVKTGTIIVTDPSTGTDSTTTTNLASVKKVQLVSSSSDFYMNAGDSVELTVYALNSNNIGVANVPVSVQITDPSLTGVYSGISPKLVTDDTGKAVIKLDIKTLSNDQKNYLKQNGLVVTTTVGTVSTSKTLKGTDVNTTTPTPTVTVSNLLLISDSQNIALIKGTKINVTALAVDKDNNIIPNTTIDFNIGNSVLSGIFANSNLSVLTNDRGEANLELELKSLSNEQISYLLNTGLTINSTARTGSIASNTINLKGVEQGSTTTKLDVQKVNLTTPKPNFNVQVGEKFTVTASVLNSSNTGLGGVPVQFKLDDPSATGVYAVSDTSNVVTNASGEATIELEVKSEAAKAKLLSQGINITATAKNTTGTTPVPVTGSVKLYGIDPTVDSNIAKVARVGLSTTAANNTFDLTVGNTFTVTANVVDSGQGALANVPVTFTLPGLDQTGIANLSGSTVKTDSEGKATINLSISSLNATQRDYLLKNGLQINASVPNGTPVSPLKLNTKQVSSETDINSISVIADSDNILMAAGSTVKVTAIALDKNFGGLANQTLMVKIPDPSATGVYNITGSTITTDSKGEATLTLQVKSTLTAAQKQALANGLIVNVTSANGKTGQIKLTAKAVNDVVANSVTLTSNVNNIPLTVGSQFTITATVNDAQNGVIANAPVTFSLPSLASYGVASLSASTISTNAQGQAIITLQVQSLTDAQKQALLSGFTINATSNGKQATPLILKGVDPITRFDVKAVKVTSPVSKFNVQIGERFTVTASVLNDNNTGIGGTPVQFTLDDPALTGIYSVSDTSNIITNAKGEASIELEVKSEAAKQLLLTKGVTIKATAKNTQGTTAIDVTGATTVLGVDPTVSNNVAKVSKALLVSSVNPFELAVGNKISVTAVIADASNGKLDGVPVSFVLPALDQTGMANLSGSTVTTNSNGEAVINLEIKSLTATQRSYLASNGLVVKATVPNGTTIAPLKISAKDVATPATVETVSVTADSNNIIMAAGSHVKVTAVALDKNFGGLKGQVLTVNIPNPSLTGVYNLSGSTITTDEKGEAVIDLEVKSPLTDAQKQALTSGLNITVTSQNGKQGDIKLAAKAVNEVSVSSVTLTGDNIPLVIGSQVKVKATVLDAQRGVIKNAPVTFNLPDFATTGVASLSSSTVLTDDKGEAIIVLEVKSLTDAQKQALLNGFTVNATSNGKAAPALTLKGVDTSIQRFDIKAVRVTSPISKFNVKTGERFTVTASVLNGNNTGIGGAPVQFKLEDPSVTGVYAVSDTSNIITNASGEATIELEVKSEAAKARLLSQGISITAIAKNTMGTTPLDVSGSIKVFGVDPTVSANTTKVAQATLSSTTPSNTFDLTVGNSFSVTANIADATQGALSGVPVTFSLPGLEQTGIANLSGSTVTTDAQGKATINLEIASLTSDQRNYLLANGLVVNATVPNGTKINPLKLTAKQVTSVDTLVKSVSMTADSDSILMAAGSKVKVTAVALDKNFGGIANTNLTFSLPDPATTGLYNITGSTVKTDAKGEAVIELEIKSTLTAAQKAALLSGIKIQAVSANGAIGQATVIGKQVNEALVSKLTLASNVSAIALTTGTQFTITATALDGQNGALANVPVTFNLPSVTQYGVVSLSPSTITTNAQGQATITLQAQSLTDAQKQALLNGFTVNATSNGKAAPALTLKGVDTSVKRLDVKSVKLTSPVNPFNIKIGERFTVTASVLNGNNTGIGGAPVEFNLLTNPSVSGVYAVSDTSNITTNASGEATIELEVKSTAAKDYLIQNGISIQAVSKNTMNTTPADVTGNTTLKGIDPSAVPVEANIALVKQGALSTSLSNNIFDLTVGTTFDITATVADANQGPLSKVPVTFSLPGLESTGIANLSGSTVTTDTQGKAVIKLRIDSLSKTQRNYLLTNGLVVNATVPNGTKINPMKLTARDAGIDSVVTSIAVTADRDDILMMAGSKVHVTASALNGNFGGVAASDLTFSIPDPALTNVFNITGTTVKTDEKGEASIDLEVKNLLTASQKAYLQNGLKVKVTAPSGAVGEITLKAKAVNEVSIDKVVLENFPNTPVVLSQGNEFIVMAHTVDAQNGAVTNAPVTFNLPDPTTTGIVSLSPSTVLTSEVAAPVEPMIGERAVIIPKGTAYIRLRVIDPAKAEKLIASGYMVKAVSNGNVTQTLNVPLTKTASQPTVNDIAKVNLVTDVNTLTTNNGDTINVTAQVRDAKNFSLANMPVSFTLLDAAAATGITNTTPLQATTNANGEAVLTLKIGALTPDQKYYLQTSGLSFKATAGAITSSTVTLRTQEAITANSVNTLLLTSDSAIQLAVGSKVKVTALAIDKNGAVVPNAQVSFKVPTDSGLVNNTGAVVNTNANGEATIEVEIKDLNKATTALQNGLIVTAQSGVSVGTTTIVNASSQSATQAYNVFVSKSKDELRTGNDSLSMTIRVTDINGGIKANVPVYLQILEDGIARGLSFNKVSTLKTDDKGLVTVDLSQNDIGLVSRLNGTGKVSVIVNDGIYRAEKEVITVPITGTTVDNLFVSNKEISSTTSSTISATALDGSGKPFANTKVELLLSDKSLATPKFVTTDVQGKFTFTVSQAELGQAIKYPLSLRLFGNNTQGVEISSSPISLTELSSANQTETKLELRKNTGEIASSNEILVNSTGQITILRPKDKAGKLLVEGSKVYLSTNKGTLNGQGTRVEGTVQNQQVTFSINSPVANTATLVLDYNGEQIFTDSISFLTKDVANPLILQLERTTLSTNGETNVIATVKDSNGLPVKKAIVEFSLVKDPSGGRLEKGYAITDDSGNATVKYFSGRTPTANDAVEIQANVDKIQINDKEENTNLSIKSDIKKLTVQTNATFIGFGFADKIRQHPDGRQIYYVYDGSIFVNNNIGQPAANQPVSVSIIPVQYLLGEYYVIPKIPAVSEVKDDPNTAQDESSPAVPEIPARWGIRHFDDNGNSYSFGAVCSNEDINSNGIMDNVTLTDLATGKSLIGEDFNNNGKLDPLNPATILSASGSEVVNGQTMTTDSTGKLDFSIRYTKESADWWLGMIKVTTKVNGTEFVEYRTISLPTAVEDVSQPDATPPLRPNWISPFGKRTVLSVPTNYLYIGMGKGNYALRNLKYVNVGVGNGEYIVDTSNHYPVTINNKPYCQ</sequence>
<feature type="domain" description="Big-1" evidence="3">
    <location>
        <begin position="1610"/>
        <end position="1703"/>
    </location>
</feature>
<organism evidence="4 5">
    <name type="scientific">Faucicola osloensis</name>
    <name type="common">Moraxella osloensis</name>
    <dbReference type="NCBI Taxonomy" id="34062"/>
    <lineage>
        <taxon>Bacteria</taxon>
        <taxon>Pseudomonadati</taxon>
        <taxon>Pseudomonadota</taxon>
        <taxon>Gammaproteobacteria</taxon>
        <taxon>Moraxellales</taxon>
        <taxon>Moraxellaceae</taxon>
        <taxon>Faucicola</taxon>
    </lineage>
</organism>
<feature type="domain" description="Big-1" evidence="3">
    <location>
        <begin position="1859"/>
        <end position="1961"/>
    </location>
</feature>
<feature type="signal peptide" evidence="2">
    <location>
        <begin position="1"/>
        <end position="23"/>
    </location>
</feature>
<feature type="domain" description="Big-1" evidence="3">
    <location>
        <begin position="305"/>
        <end position="408"/>
    </location>
</feature>
<dbReference type="SMART" id="SM00634">
    <property type="entry name" value="BID_1"/>
    <property type="match status" value="10"/>
</dbReference>
<feature type="domain" description="Big-1" evidence="3">
    <location>
        <begin position="2339"/>
        <end position="2440"/>
    </location>
</feature>
<dbReference type="InterPro" id="IPR013783">
    <property type="entry name" value="Ig-like_fold"/>
</dbReference>
<dbReference type="InterPro" id="IPR003344">
    <property type="entry name" value="Big_1_dom"/>
</dbReference>
<protein>
    <recommendedName>
        <fullName evidence="3">Big-1 domain-containing protein</fullName>
    </recommendedName>
</protein>
<comment type="similarity">
    <text evidence="1">Belongs to the intimin/invasin family.</text>
</comment>
<feature type="chain" id="PRO_5013601923" description="Big-1 domain-containing protein" evidence="2">
    <location>
        <begin position="24"/>
        <end position="3183"/>
    </location>
</feature>
<dbReference type="RefSeq" id="WP_100270237.1">
    <property type="nucleotide sequence ID" value="NZ_CP024443.1"/>
</dbReference>
<name>A0A2D2LVE5_FAUOS</name>
<feature type="domain" description="Big-1" evidence="3">
    <location>
        <begin position="906"/>
        <end position="1008"/>
    </location>
</feature>
<evidence type="ECO:0000313" key="4">
    <source>
        <dbReference type="EMBL" id="ATR79005.1"/>
    </source>
</evidence>
<dbReference type="Proteomes" id="UP000229340">
    <property type="component" value="Chromosome"/>
</dbReference>
<keyword evidence="2" id="KW-0732">Signal</keyword>
<reference evidence="5" key="1">
    <citation type="submission" date="2017-11" db="EMBL/GenBank/DDBJ databases">
        <title>Complete genome sequence of Moraxella osloensis NP7 isolated from human skin.</title>
        <authorList>
            <person name="Lee K."/>
            <person name="Lim J.Y."/>
            <person name="Hwang I."/>
        </authorList>
    </citation>
    <scope>NUCLEOTIDE SEQUENCE [LARGE SCALE GENOMIC DNA]</scope>
    <source>
        <strain evidence="5">NP7</strain>
    </source>
</reference>
<dbReference type="Gene3D" id="2.60.40.10">
    <property type="entry name" value="Immunoglobulins"/>
    <property type="match status" value="8"/>
</dbReference>
<evidence type="ECO:0000259" key="3">
    <source>
        <dbReference type="SMART" id="SM00634"/>
    </source>
</evidence>
<gene>
    <name evidence="4" type="ORF">NP7_06915</name>
</gene>
<dbReference type="InterPro" id="IPR008964">
    <property type="entry name" value="Invasin/intimin_cell_adhesion"/>
</dbReference>
<evidence type="ECO:0000256" key="2">
    <source>
        <dbReference type="SAM" id="SignalP"/>
    </source>
</evidence>
<feature type="domain" description="Big-1" evidence="3">
    <location>
        <begin position="1377"/>
        <end position="1481"/>
    </location>
</feature>
<evidence type="ECO:0000313" key="5">
    <source>
        <dbReference type="Proteomes" id="UP000229340"/>
    </source>
</evidence>
<dbReference type="SUPFAM" id="SSF49373">
    <property type="entry name" value="Invasin/intimin cell-adhesion fragments"/>
    <property type="match status" value="6"/>
</dbReference>
<dbReference type="EMBL" id="CP024443">
    <property type="protein sequence ID" value="ATR79005.1"/>
    <property type="molecule type" value="Genomic_DNA"/>
</dbReference>
<feature type="domain" description="Big-1" evidence="3">
    <location>
        <begin position="425"/>
        <end position="536"/>
    </location>
</feature>
<accession>A0A2D2LVE5</accession>
<evidence type="ECO:0000256" key="1">
    <source>
        <dbReference type="ARBA" id="ARBA00010116"/>
    </source>
</evidence>
<feature type="domain" description="Big-1" evidence="3">
    <location>
        <begin position="651"/>
        <end position="757"/>
    </location>
</feature>
<feature type="domain" description="Big-1" evidence="3">
    <location>
        <begin position="2224"/>
        <end position="2311"/>
    </location>
</feature>
<feature type="domain" description="Big-1" evidence="3">
    <location>
        <begin position="2778"/>
        <end position="2870"/>
    </location>
</feature>
<proteinExistence type="inferred from homology"/>